<reference evidence="3 4" key="1">
    <citation type="submission" date="2019-03" db="EMBL/GenBank/DDBJ databases">
        <title>Genomic Encyclopedia of Type Strains, Phase IV (KMG-V): Genome sequencing to study the core and pangenomes of soil and plant-associated prokaryotes.</title>
        <authorList>
            <person name="Whitman W."/>
        </authorList>
    </citation>
    <scope>NUCLEOTIDE SEQUENCE [LARGE SCALE GENOMIC DNA]</scope>
    <source>
        <strain evidence="3 4">23C40</strain>
    </source>
</reference>
<evidence type="ECO:0000256" key="1">
    <source>
        <dbReference type="SAM" id="MobiDB-lite"/>
    </source>
</evidence>
<feature type="compositionally biased region" description="Basic and acidic residues" evidence="1">
    <location>
        <begin position="11"/>
        <end position="20"/>
    </location>
</feature>
<feature type="domain" description="DUF1612" evidence="2">
    <location>
        <begin position="27"/>
        <end position="104"/>
    </location>
</feature>
<gene>
    <name evidence="3" type="ORF">EV184_13726</name>
</gene>
<evidence type="ECO:0000259" key="2">
    <source>
        <dbReference type="Pfam" id="PF07756"/>
    </source>
</evidence>
<dbReference type="Pfam" id="PF07756">
    <property type="entry name" value="DUF1612"/>
    <property type="match status" value="1"/>
</dbReference>
<dbReference type="InterPro" id="IPR011670">
    <property type="entry name" value="DUF1612"/>
</dbReference>
<accession>A0A4R2AXZ1</accession>
<sequence>MNASRNGAPPHGDRWSATRVAGDRRPIDAWNELQVLQHAPWLGRMLAAALLRQAGLTTATHLATVNLGLKSIPVDRRRHRNRDTRLAAFTHGLLAAAELGLKEPD</sequence>
<dbReference type="Proteomes" id="UP000295043">
    <property type="component" value="Unassembled WGS sequence"/>
</dbReference>
<evidence type="ECO:0000313" key="4">
    <source>
        <dbReference type="Proteomes" id="UP000295043"/>
    </source>
</evidence>
<protein>
    <submittedName>
        <fullName evidence="3">Uncharacterized protein DUF1612</fullName>
    </submittedName>
</protein>
<proteinExistence type="predicted"/>
<dbReference type="EMBL" id="SLVU01000037">
    <property type="protein sequence ID" value="TCN17649.1"/>
    <property type="molecule type" value="Genomic_DNA"/>
</dbReference>
<feature type="region of interest" description="Disordered" evidence="1">
    <location>
        <begin position="1"/>
        <end position="20"/>
    </location>
</feature>
<dbReference type="AlphaFoldDB" id="A0A4R2AXZ1"/>
<name>A0A4R2AXZ1_9HYPH</name>
<organism evidence="3 4">
    <name type="scientific">Sinorhizobium americanum</name>
    <dbReference type="NCBI Taxonomy" id="194963"/>
    <lineage>
        <taxon>Bacteria</taxon>
        <taxon>Pseudomonadati</taxon>
        <taxon>Pseudomonadota</taxon>
        <taxon>Alphaproteobacteria</taxon>
        <taxon>Hyphomicrobiales</taxon>
        <taxon>Rhizobiaceae</taxon>
        <taxon>Sinorhizobium/Ensifer group</taxon>
        <taxon>Sinorhizobium</taxon>
    </lineage>
</organism>
<evidence type="ECO:0000313" key="3">
    <source>
        <dbReference type="EMBL" id="TCN17649.1"/>
    </source>
</evidence>
<comment type="caution">
    <text evidence="3">The sequence shown here is derived from an EMBL/GenBank/DDBJ whole genome shotgun (WGS) entry which is preliminary data.</text>
</comment>